<comment type="caution">
    <text evidence="2">The sequence shown here is derived from an EMBL/GenBank/DDBJ whole genome shotgun (WGS) entry which is preliminary data.</text>
</comment>
<evidence type="ECO:0000256" key="1">
    <source>
        <dbReference type="SAM" id="Phobius"/>
    </source>
</evidence>
<evidence type="ECO:0000313" key="2">
    <source>
        <dbReference type="EMBL" id="KAL0065287.1"/>
    </source>
</evidence>
<evidence type="ECO:0000313" key="3">
    <source>
        <dbReference type="Proteomes" id="UP001437256"/>
    </source>
</evidence>
<reference evidence="2 3" key="1">
    <citation type="submission" date="2024-05" db="EMBL/GenBank/DDBJ databases">
        <title>A draft genome resource for the thread blight pathogen Marasmius tenuissimus strain MS-2.</title>
        <authorList>
            <person name="Yulfo-Soto G.E."/>
            <person name="Baruah I.K."/>
            <person name="Amoako-Attah I."/>
            <person name="Bukari Y."/>
            <person name="Meinhardt L.W."/>
            <person name="Bailey B.A."/>
            <person name="Cohen S.P."/>
        </authorList>
    </citation>
    <scope>NUCLEOTIDE SEQUENCE [LARGE SCALE GENOMIC DNA]</scope>
    <source>
        <strain evidence="2 3">MS-2</strain>
    </source>
</reference>
<dbReference type="EMBL" id="JBBXMP010000050">
    <property type="protein sequence ID" value="KAL0065287.1"/>
    <property type="molecule type" value="Genomic_DNA"/>
</dbReference>
<gene>
    <name evidence="2" type="ORF">AAF712_007799</name>
</gene>
<keyword evidence="1" id="KW-0472">Membrane</keyword>
<feature type="transmembrane region" description="Helical" evidence="1">
    <location>
        <begin position="120"/>
        <end position="142"/>
    </location>
</feature>
<proteinExistence type="predicted"/>
<protein>
    <recommendedName>
        <fullName evidence="4">Transmembrane protein</fullName>
    </recommendedName>
</protein>
<keyword evidence="1" id="KW-0812">Transmembrane</keyword>
<feature type="transmembrane region" description="Helical" evidence="1">
    <location>
        <begin position="54"/>
        <end position="77"/>
    </location>
</feature>
<evidence type="ECO:0008006" key="4">
    <source>
        <dbReference type="Google" id="ProtNLM"/>
    </source>
</evidence>
<keyword evidence="3" id="KW-1185">Reference proteome</keyword>
<accession>A0ABR2ZW57</accession>
<name>A0ABR2ZW57_9AGAR</name>
<organism evidence="2 3">
    <name type="scientific">Marasmius tenuissimus</name>
    <dbReference type="NCBI Taxonomy" id="585030"/>
    <lineage>
        <taxon>Eukaryota</taxon>
        <taxon>Fungi</taxon>
        <taxon>Dikarya</taxon>
        <taxon>Basidiomycota</taxon>
        <taxon>Agaricomycotina</taxon>
        <taxon>Agaricomycetes</taxon>
        <taxon>Agaricomycetidae</taxon>
        <taxon>Agaricales</taxon>
        <taxon>Marasmiineae</taxon>
        <taxon>Marasmiaceae</taxon>
        <taxon>Marasmius</taxon>
    </lineage>
</organism>
<sequence>MFSSLTPPAIFEEANDRVVFDADLEFNAQEEELPPYFGEPPEYSLTGYSEPVTFAMFLFKLGFVFPPFWALGASILLSPLHVPEPAGPGVRAWLPEKSDSERQEIIRKIRATELKWARRCCLALIVSSGLSMTILFVMLRYMKD</sequence>
<dbReference type="Proteomes" id="UP001437256">
    <property type="component" value="Unassembled WGS sequence"/>
</dbReference>
<keyword evidence="1" id="KW-1133">Transmembrane helix</keyword>